<feature type="transmembrane region" description="Helical" evidence="1">
    <location>
        <begin position="245"/>
        <end position="263"/>
    </location>
</feature>
<dbReference type="InterPro" id="IPR010539">
    <property type="entry name" value="BaxI_1-like"/>
</dbReference>
<evidence type="ECO:0000256" key="1">
    <source>
        <dbReference type="SAM" id="Phobius"/>
    </source>
</evidence>
<name>A0AAE0G2V5_9CHLO</name>
<feature type="transmembrane region" description="Helical" evidence="1">
    <location>
        <begin position="275"/>
        <end position="294"/>
    </location>
</feature>
<feature type="transmembrane region" description="Helical" evidence="1">
    <location>
        <begin position="211"/>
        <end position="233"/>
    </location>
</feature>
<keyword evidence="1" id="KW-0472">Membrane</keyword>
<organism evidence="2 3">
    <name type="scientific">Cymbomonas tetramitiformis</name>
    <dbReference type="NCBI Taxonomy" id="36881"/>
    <lineage>
        <taxon>Eukaryota</taxon>
        <taxon>Viridiplantae</taxon>
        <taxon>Chlorophyta</taxon>
        <taxon>Pyramimonadophyceae</taxon>
        <taxon>Pyramimonadales</taxon>
        <taxon>Pyramimonadaceae</taxon>
        <taxon>Cymbomonas</taxon>
    </lineage>
</organism>
<feature type="transmembrane region" description="Helical" evidence="1">
    <location>
        <begin position="130"/>
        <end position="147"/>
    </location>
</feature>
<evidence type="ECO:0008006" key="4">
    <source>
        <dbReference type="Google" id="ProtNLM"/>
    </source>
</evidence>
<evidence type="ECO:0000313" key="2">
    <source>
        <dbReference type="EMBL" id="KAK3270550.1"/>
    </source>
</evidence>
<proteinExistence type="predicted"/>
<comment type="caution">
    <text evidence="2">The sequence shown here is derived from an EMBL/GenBank/DDBJ whole genome shotgun (WGS) entry which is preliminary data.</text>
</comment>
<dbReference type="AlphaFoldDB" id="A0AAE0G2V5"/>
<feature type="transmembrane region" description="Helical" evidence="1">
    <location>
        <begin position="153"/>
        <end position="175"/>
    </location>
</feature>
<dbReference type="Pfam" id="PF12811">
    <property type="entry name" value="BaxI_1"/>
    <property type="match status" value="1"/>
</dbReference>
<dbReference type="PANTHER" id="PTHR41282">
    <property type="entry name" value="CONSERVED TRANSMEMBRANE PROTEIN-RELATED"/>
    <property type="match status" value="1"/>
</dbReference>
<dbReference type="PANTHER" id="PTHR41282:SF1">
    <property type="entry name" value="CONSERVED TRANSMEMBRANE PROTEIN-RELATED"/>
    <property type="match status" value="1"/>
</dbReference>
<keyword evidence="1" id="KW-0812">Transmembrane</keyword>
<keyword evidence="3" id="KW-1185">Reference proteome</keyword>
<dbReference type="Proteomes" id="UP001190700">
    <property type="component" value="Unassembled WGS sequence"/>
</dbReference>
<reference evidence="2 3" key="1">
    <citation type="journal article" date="2015" name="Genome Biol. Evol.">
        <title>Comparative Genomics of a Bacterivorous Green Alga Reveals Evolutionary Causalities and Consequences of Phago-Mixotrophic Mode of Nutrition.</title>
        <authorList>
            <person name="Burns J.A."/>
            <person name="Paasch A."/>
            <person name="Narechania A."/>
            <person name="Kim E."/>
        </authorList>
    </citation>
    <scope>NUCLEOTIDE SEQUENCE [LARGE SCALE GENOMIC DNA]</scope>
    <source>
        <strain evidence="2 3">PLY_AMNH</strain>
    </source>
</reference>
<keyword evidence="1" id="KW-1133">Transmembrane helix</keyword>
<evidence type="ECO:0000313" key="3">
    <source>
        <dbReference type="Proteomes" id="UP001190700"/>
    </source>
</evidence>
<feature type="transmembrane region" description="Helical" evidence="1">
    <location>
        <begin position="187"/>
        <end position="205"/>
    </location>
</feature>
<dbReference type="EMBL" id="LGRX02010328">
    <property type="protein sequence ID" value="KAK3270550.1"/>
    <property type="molecule type" value="Genomic_DNA"/>
</dbReference>
<sequence>MPLALVQGTRVVPKQKGDMISHSRPRHIAISAHHCQVRQQAFSAFKQVLPGTQSSLRAGYRVNLKQRRQQLQVVSYYDRQQTSNPALQHIGNINYTPPPVERDTNADPWAVPSPGTSNVMTVQGTMGKTAILLAIAAASAACTWAQIYSGSYAAAMAIIAKAKMAGIAAFVVALVTAFKPQWSMVTAPLYAVCKGICLAGMSIMMERLYPGIAMQAVCLTLGSMMSLLTVYQLNMIQVTERFRSMVMLGTGGFCFMLLGTYLLRFFGVVVPLSTGPTGLAFCAVSLGLAAANLLTDFDFIERVSRQRMPKYMEWYSGFSLMVTLVWMYTTILRLLGMMRSSD</sequence>
<accession>A0AAE0G2V5</accession>
<protein>
    <recommendedName>
        <fullName evidence="4">Bax inhibitor 1</fullName>
    </recommendedName>
</protein>
<feature type="transmembrane region" description="Helical" evidence="1">
    <location>
        <begin position="314"/>
        <end position="335"/>
    </location>
</feature>
<gene>
    <name evidence="2" type="ORF">CYMTET_21055</name>
</gene>